<accession>A0A9Q4FZR3</accession>
<gene>
    <name evidence="1" type="ORF">HXA33_10905</name>
</gene>
<organism evidence="1 2">
    <name type="scientific">Salipaludibacillus agaradhaerens</name>
    <name type="common">Bacillus agaradhaerens</name>
    <dbReference type="NCBI Taxonomy" id="76935"/>
    <lineage>
        <taxon>Bacteria</taxon>
        <taxon>Bacillati</taxon>
        <taxon>Bacillota</taxon>
        <taxon>Bacilli</taxon>
        <taxon>Bacillales</taxon>
        <taxon>Bacillaceae</taxon>
    </lineage>
</organism>
<comment type="caution">
    <text evidence="1">The sequence shown here is derived from an EMBL/GenBank/DDBJ whole genome shotgun (WGS) entry which is preliminary data.</text>
</comment>
<sequence length="103" mass="12401">MTLLATQPYYKVEREVNSIEQKNVEYERMMYLYKDKLVTKRREFPADKIFDMSYRELPGGEGLLYIHTSQGVFSYTVKSDPFPFIQTFKKREKEILDELKKED</sequence>
<dbReference type="EMBL" id="JABXYM010000001">
    <property type="protein sequence ID" value="MCR6097068.1"/>
    <property type="molecule type" value="Genomic_DNA"/>
</dbReference>
<proteinExistence type="predicted"/>
<dbReference type="AlphaFoldDB" id="A0A9Q4FZR3"/>
<reference evidence="1" key="1">
    <citation type="submission" date="2020-06" db="EMBL/GenBank/DDBJ databases">
        <title>Insight into the genomes of haloalkaliphilic bacilli from Kenyan soda lakes.</title>
        <authorList>
            <person name="Mwirichia R."/>
            <person name="Villamizar G.C."/>
            <person name="Poehlein A."/>
            <person name="Mugweru J."/>
            <person name="Kipnyargis A."/>
            <person name="Kiplimo D."/>
            <person name="Orwa P."/>
            <person name="Daniel R."/>
        </authorList>
    </citation>
    <scope>NUCLEOTIDE SEQUENCE</scope>
    <source>
        <strain evidence="1">B1096_S55</strain>
    </source>
</reference>
<evidence type="ECO:0000313" key="2">
    <source>
        <dbReference type="Proteomes" id="UP001057753"/>
    </source>
</evidence>
<protein>
    <submittedName>
        <fullName evidence="1">Uncharacterized protein</fullName>
    </submittedName>
</protein>
<dbReference type="RefSeq" id="WP_257821517.1">
    <property type="nucleotide sequence ID" value="NZ_JABXYM010000001.1"/>
</dbReference>
<dbReference type="Proteomes" id="UP001057753">
    <property type="component" value="Unassembled WGS sequence"/>
</dbReference>
<name>A0A9Q4FZR3_SALAG</name>
<keyword evidence="2" id="KW-1185">Reference proteome</keyword>
<evidence type="ECO:0000313" key="1">
    <source>
        <dbReference type="EMBL" id="MCR6097068.1"/>
    </source>
</evidence>